<dbReference type="InterPro" id="IPR006664">
    <property type="entry name" value="OMP_bac"/>
</dbReference>
<sequence length="291" mass="30822">MLTACGALPERNTALERAHARFGAARDNPQVTALARTELAAAESSLGKADQAARDGLSLAEIDHLAYLAQQRTVIAQDVASGRAADAQTAGAAAERDRMRLSMRTQEADKAKADLSRARQDQAMQGNALAAADAQSARQAEALRQRNDRVRELEAERVALGATQTERGMMLSLSDTLFASGHSELTPGGVPHMDKVARFLLHNPARRATVEGYTDNVGGQAANQTLSEARANSVVAALVAQGVARDRLDARGYGSARPVATNATAAGRQMNRRVEVVFDSPMQGQPVGSSR</sequence>
<dbReference type="PANTHER" id="PTHR30329:SF20">
    <property type="entry name" value="EXPORTED PROTEIN"/>
    <property type="match status" value="1"/>
</dbReference>
<organism evidence="6 7">
    <name type="scientific">Roseateles amylovorans</name>
    <dbReference type="NCBI Taxonomy" id="2978473"/>
    <lineage>
        <taxon>Bacteria</taxon>
        <taxon>Pseudomonadati</taxon>
        <taxon>Pseudomonadota</taxon>
        <taxon>Betaproteobacteria</taxon>
        <taxon>Burkholderiales</taxon>
        <taxon>Sphaerotilaceae</taxon>
        <taxon>Roseateles</taxon>
    </lineage>
</organism>
<dbReference type="Gene3D" id="3.30.1330.60">
    <property type="entry name" value="OmpA-like domain"/>
    <property type="match status" value="1"/>
</dbReference>
<evidence type="ECO:0000256" key="3">
    <source>
        <dbReference type="PROSITE-ProRule" id="PRU00473"/>
    </source>
</evidence>
<evidence type="ECO:0000259" key="5">
    <source>
        <dbReference type="PROSITE" id="PS51123"/>
    </source>
</evidence>
<comment type="subcellular location">
    <subcellularLocation>
        <location evidence="1">Cell outer membrane</location>
    </subcellularLocation>
</comment>
<feature type="region of interest" description="Disordered" evidence="4">
    <location>
        <begin position="88"/>
        <end position="108"/>
    </location>
</feature>
<name>A0ABY6B7S2_9BURK</name>
<evidence type="ECO:0000313" key="6">
    <source>
        <dbReference type="EMBL" id="UXH80817.1"/>
    </source>
</evidence>
<protein>
    <submittedName>
        <fullName evidence="6">OmpA family protein</fullName>
    </submittedName>
</protein>
<gene>
    <name evidence="6" type="ORF">N4261_06880</name>
</gene>
<feature type="compositionally biased region" description="Basic and acidic residues" evidence="4">
    <location>
        <begin position="94"/>
        <end position="108"/>
    </location>
</feature>
<dbReference type="InterPro" id="IPR006665">
    <property type="entry name" value="OmpA-like"/>
</dbReference>
<keyword evidence="7" id="KW-1185">Reference proteome</keyword>
<dbReference type="InterPro" id="IPR006690">
    <property type="entry name" value="OMPA-like_CS"/>
</dbReference>
<dbReference type="SUPFAM" id="SSF103088">
    <property type="entry name" value="OmpA-like"/>
    <property type="match status" value="1"/>
</dbReference>
<dbReference type="EMBL" id="CP104562">
    <property type="protein sequence ID" value="UXH80817.1"/>
    <property type="molecule type" value="Genomic_DNA"/>
</dbReference>
<dbReference type="Proteomes" id="UP001064933">
    <property type="component" value="Chromosome"/>
</dbReference>
<proteinExistence type="predicted"/>
<dbReference type="InterPro" id="IPR050330">
    <property type="entry name" value="Bact_OuterMem_StrucFunc"/>
</dbReference>
<reference evidence="6" key="1">
    <citation type="submission" date="2022-10" db="EMBL/GenBank/DDBJ databases">
        <title>Characterization and whole genome sequencing of a new Roseateles species, isolated from fresh water.</title>
        <authorList>
            <person name="Guliayeva D.Y."/>
            <person name="Akhremchuk A.E."/>
            <person name="Sikolenko M.A."/>
            <person name="Valentovich L.N."/>
            <person name="Sidarenka A.V."/>
        </authorList>
    </citation>
    <scope>NUCLEOTIDE SEQUENCE</scope>
    <source>
        <strain evidence="6">BIM B-1768</strain>
    </source>
</reference>
<dbReference type="CDD" id="cd07185">
    <property type="entry name" value="OmpA_C-like"/>
    <property type="match status" value="1"/>
</dbReference>
<dbReference type="PANTHER" id="PTHR30329">
    <property type="entry name" value="STATOR ELEMENT OF FLAGELLAR MOTOR COMPLEX"/>
    <property type="match status" value="1"/>
</dbReference>
<dbReference type="InterPro" id="IPR036737">
    <property type="entry name" value="OmpA-like_sf"/>
</dbReference>
<keyword evidence="2 3" id="KW-0472">Membrane</keyword>
<dbReference type="Pfam" id="PF00691">
    <property type="entry name" value="OmpA"/>
    <property type="match status" value="1"/>
</dbReference>
<dbReference type="InterPro" id="IPR025511">
    <property type="entry name" value="DUF4398"/>
</dbReference>
<evidence type="ECO:0000256" key="2">
    <source>
        <dbReference type="ARBA" id="ARBA00023136"/>
    </source>
</evidence>
<evidence type="ECO:0000256" key="4">
    <source>
        <dbReference type="SAM" id="MobiDB-lite"/>
    </source>
</evidence>
<evidence type="ECO:0000313" key="7">
    <source>
        <dbReference type="Proteomes" id="UP001064933"/>
    </source>
</evidence>
<dbReference type="PRINTS" id="PR01021">
    <property type="entry name" value="OMPADOMAIN"/>
</dbReference>
<dbReference type="PROSITE" id="PS01068">
    <property type="entry name" value="OMPA_1"/>
    <property type="match status" value="1"/>
</dbReference>
<accession>A0ABY6B7S2</accession>
<evidence type="ECO:0000256" key="1">
    <source>
        <dbReference type="ARBA" id="ARBA00004442"/>
    </source>
</evidence>
<feature type="domain" description="OmpA-like" evidence="5">
    <location>
        <begin position="165"/>
        <end position="282"/>
    </location>
</feature>
<dbReference type="Pfam" id="PF14346">
    <property type="entry name" value="DUF4398"/>
    <property type="match status" value="1"/>
</dbReference>
<dbReference type="PROSITE" id="PS51123">
    <property type="entry name" value="OMPA_2"/>
    <property type="match status" value="1"/>
</dbReference>